<feature type="transmembrane region" description="Helical" evidence="6">
    <location>
        <begin position="436"/>
        <end position="462"/>
    </location>
</feature>
<gene>
    <name evidence="7" type="ORF">KHA99_09545</name>
</gene>
<name>A0A942U3S5_9BACI</name>
<dbReference type="PANTHER" id="PTHR30250:SF11">
    <property type="entry name" value="O-ANTIGEN TRANSPORTER-RELATED"/>
    <property type="match status" value="1"/>
</dbReference>
<dbReference type="Pfam" id="PF01943">
    <property type="entry name" value="Polysacc_synt"/>
    <property type="match status" value="1"/>
</dbReference>
<feature type="transmembrane region" description="Helical" evidence="6">
    <location>
        <begin position="412"/>
        <end position="430"/>
    </location>
</feature>
<reference evidence="7" key="1">
    <citation type="submission" date="2021-05" db="EMBL/GenBank/DDBJ databases">
        <title>Novel Bacillus species.</title>
        <authorList>
            <person name="Liu G."/>
        </authorList>
    </citation>
    <scope>NUCLEOTIDE SEQUENCE</scope>
    <source>
        <strain evidence="7">FJAT-49825</strain>
    </source>
</reference>
<keyword evidence="2" id="KW-1003">Cell membrane</keyword>
<proteinExistence type="predicted"/>
<feature type="transmembrane region" description="Helical" evidence="6">
    <location>
        <begin position="285"/>
        <end position="303"/>
    </location>
</feature>
<dbReference type="PANTHER" id="PTHR30250">
    <property type="entry name" value="PST FAMILY PREDICTED COLANIC ACID TRANSPORTER"/>
    <property type="match status" value="1"/>
</dbReference>
<evidence type="ECO:0000256" key="1">
    <source>
        <dbReference type="ARBA" id="ARBA00004651"/>
    </source>
</evidence>
<dbReference type="InterPro" id="IPR002797">
    <property type="entry name" value="Polysacc_synth"/>
</dbReference>
<evidence type="ECO:0000313" key="8">
    <source>
        <dbReference type="Proteomes" id="UP000679749"/>
    </source>
</evidence>
<sequence>MSIKKNYLYNLIYQVSSIALPIITIPYVSRVLRPEGVGTYAYTNSIVNYFIILGMLGIGTYGNKMVAIARENKVTLSKTFFSIYCLQLVLTFISLVGYFVFIVYFFHDFKLIALLQSITLFATIIDCSWLFSGLEQFKKIVTRNMLIKIISLIAIFSFVKNQEDLVIYTIIMSLSSFLGQLIMWIYVKDLVVPVRISFELILKHFKPTFVYFLPQVAIQVYFVLNKTMLGVLSSNIEVGLYDYADKILKMSVAIVSSLGVVMLPRMANTFANGNLTKAKDYISKSLEFSTFLAIPIMFGIAGISEEMIPWYMGVEFYGSIKVLMILSPTIFLMAWTSVFGTQYLLPLGKMKIYTTSLYVGAIFNLIINFILIGTYGAIGAAIGTLCAELAVFVVQINYVRKDINIRRMIPRTIYYLIAGGVMYSIVKVLGRFMGSSIITTIVQILIGFLVYIGIVILFELLLKNGLIINEVKKKYN</sequence>
<comment type="subcellular location">
    <subcellularLocation>
        <location evidence="1">Cell membrane</location>
        <topology evidence="1">Multi-pass membrane protein</topology>
    </subcellularLocation>
</comment>
<keyword evidence="3 6" id="KW-0812">Transmembrane</keyword>
<feature type="transmembrane region" description="Helical" evidence="6">
    <location>
        <begin position="112"/>
        <end position="131"/>
    </location>
</feature>
<comment type="caution">
    <text evidence="7">The sequence shown here is derived from an EMBL/GenBank/DDBJ whole genome shotgun (WGS) entry which is preliminary data.</text>
</comment>
<organism evidence="7 8">
    <name type="scientific">Neobacillus rhizophilus</name>
    <dbReference type="NCBI Taxonomy" id="2833579"/>
    <lineage>
        <taxon>Bacteria</taxon>
        <taxon>Bacillati</taxon>
        <taxon>Bacillota</taxon>
        <taxon>Bacilli</taxon>
        <taxon>Bacillales</taxon>
        <taxon>Bacillaceae</taxon>
        <taxon>Neobacillus</taxon>
    </lineage>
</organism>
<dbReference type="CDD" id="cd13128">
    <property type="entry name" value="MATE_Wzx_like"/>
    <property type="match status" value="1"/>
</dbReference>
<dbReference type="GO" id="GO:0005886">
    <property type="term" value="C:plasma membrane"/>
    <property type="evidence" value="ECO:0007669"/>
    <property type="project" value="UniProtKB-SubCell"/>
</dbReference>
<evidence type="ECO:0000313" key="7">
    <source>
        <dbReference type="EMBL" id="MBS4212690.1"/>
    </source>
</evidence>
<feature type="transmembrane region" description="Helical" evidence="6">
    <location>
        <begin position="352"/>
        <end position="372"/>
    </location>
</feature>
<feature type="transmembrane region" description="Helical" evidence="6">
    <location>
        <begin position="40"/>
        <end position="62"/>
    </location>
</feature>
<keyword evidence="4 6" id="KW-1133">Transmembrane helix</keyword>
<feature type="transmembrane region" description="Helical" evidence="6">
    <location>
        <begin position="378"/>
        <end position="400"/>
    </location>
</feature>
<protein>
    <submittedName>
        <fullName evidence="7">Flippase</fullName>
    </submittedName>
</protein>
<feature type="transmembrane region" description="Helical" evidence="6">
    <location>
        <begin position="7"/>
        <end position="28"/>
    </location>
</feature>
<dbReference type="RefSeq" id="WP_213117223.1">
    <property type="nucleotide sequence ID" value="NZ_JAGYPF010000002.1"/>
</dbReference>
<evidence type="ECO:0000256" key="3">
    <source>
        <dbReference type="ARBA" id="ARBA00022692"/>
    </source>
</evidence>
<keyword evidence="5 6" id="KW-0472">Membrane</keyword>
<evidence type="ECO:0000256" key="6">
    <source>
        <dbReference type="SAM" id="Phobius"/>
    </source>
</evidence>
<keyword evidence="8" id="KW-1185">Reference proteome</keyword>
<dbReference type="AlphaFoldDB" id="A0A942U3S5"/>
<feature type="transmembrane region" description="Helical" evidence="6">
    <location>
        <begin position="208"/>
        <end position="224"/>
    </location>
</feature>
<feature type="transmembrane region" description="Helical" evidence="6">
    <location>
        <begin position="165"/>
        <end position="187"/>
    </location>
</feature>
<feature type="transmembrane region" description="Helical" evidence="6">
    <location>
        <begin position="83"/>
        <end position="106"/>
    </location>
</feature>
<feature type="transmembrane region" description="Helical" evidence="6">
    <location>
        <begin position="323"/>
        <end position="345"/>
    </location>
</feature>
<dbReference type="Proteomes" id="UP000679749">
    <property type="component" value="Unassembled WGS sequence"/>
</dbReference>
<dbReference type="EMBL" id="JAGYPF010000002">
    <property type="protein sequence ID" value="MBS4212690.1"/>
    <property type="molecule type" value="Genomic_DNA"/>
</dbReference>
<dbReference type="InterPro" id="IPR050833">
    <property type="entry name" value="Poly_Biosynth_Transport"/>
</dbReference>
<accession>A0A942U3S5</accession>
<evidence type="ECO:0000256" key="4">
    <source>
        <dbReference type="ARBA" id="ARBA00022989"/>
    </source>
</evidence>
<evidence type="ECO:0000256" key="2">
    <source>
        <dbReference type="ARBA" id="ARBA00022475"/>
    </source>
</evidence>
<evidence type="ECO:0000256" key="5">
    <source>
        <dbReference type="ARBA" id="ARBA00023136"/>
    </source>
</evidence>